<dbReference type="RefSeq" id="WP_083040020.1">
    <property type="nucleotide sequence ID" value="NZ_CP020557.1"/>
</dbReference>
<dbReference type="CDD" id="cd03801">
    <property type="entry name" value="GT4_PimA-like"/>
    <property type="match status" value="1"/>
</dbReference>
<sequence length="373" mass="42190">MNPVEKGVNLIGFVRSETGMGQSCRLAARALEEAGIPFCILNYCQGDPSPNEDTSCLDKVTDHPRYSINLIHANADQMQAVLQHFGPALFAGRFNIGYWHWELPIFPDRWIPSFQYVQEVWVPSRFIDNALSAKSPVPVTLIPHGFGSMEEKPDKKDIPFSKTEEKPFLFLCMYSGYSFLERKNPYGAIKAFQTAFHPEDVSVSLLVKINHADDHPDEVERLRSFVEPYPNIRMIEGTLTRANVRSLIRRADCLISLHRSEGFGLPLAEAMAAGTPVIATNWSGNTDFMNESNACPVQFKLVPLGKDYGPYEAYQMWAEPNIEHAAHYMQRLLYDATFRDRISREGQHTIQNLYSPQAAGEAIRLRLHTLGLL</sequence>
<evidence type="ECO:0000259" key="1">
    <source>
        <dbReference type="Pfam" id="PF00534"/>
    </source>
</evidence>
<dbReference type="PANTHER" id="PTHR46656">
    <property type="entry name" value="PUTATIVE-RELATED"/>
    <property type="match status" value="1"/>
</dbReference>
<protein>
    <recommendedName>
        <fullName evidence="1">Glycosyl transferase family 1 domain-containing protein</fullName>
    </recommendedName>
</protein>
<reference evidence="2 3" key="1">
    <citation type="submission" date="2017-03" db="EMBL/GenBank/DDBJ databases">
        <title>Paenibacillus larvae genome sequencing.</title>
        <authorList>
            <person name="Dingman D.W."/>
        </authorList>
    </citation>
    <scope>NUCLEOTIDE SEQUENCE [LARGE SCALE GENOMIC DNA]</scope>
    <source>
        <strain evidence="2 3">SAG 10367</strain>
    </source>
</reference>
<name>A0A1V0USP5_9BACL</name>
<dbReference type="InterPro" id="IPR001296">
    <property type="entry name" value="Glyco_trans_1"/>
</dbReference>
<organism evidence="2 3">
    <name type="scientific">Paenibacillus larvae subsp. pulvifaciens</name>
    <dbReference type="NCBI Taxonomy" id="1477"/>
    <lineage>
        <taxon>Bacteria</taxon>
        <taxon>Bacillati</taxon>
        <taxon>Bacillota</taxon>
        <taxon>Bacilli</taxon>
        <taxon>Bacillales</taxon>
        <taxon>Paenibacillaceae</taxon>
        <taxon>Paenibacillus</taxon>
    </lineage>
</organism>
<dbReference type="Proteomes" id="UP000192727">
    <property type="component" value="Chromosome"/>
</dbReference>
<evidence type="ECO:0000313" key="3">
    <source>
        <dbReference type="Proteomes" id="UP000192727"/>
    </source>
</evidence>
<dbReference type="PANTHER" id="PTHR46656:SF3">
    <property type="entry name" value="PUTATIVE-RELATED"/>
    <property type="match status" value="1"/>
</dbReference>
<accession>A0A1V0USP5</accession>
<dbReference type="AlphaFoldDB" id="A0A1V0USP5"/>
<feature type="domain" description="Glycosyl transferase family 1" evidence="1">
    <location>
        <begin position="178"/>
        <end position="289"/>
    </location>
</feature>
<evidence type="ECO:0000313" key="2">
    <source>
        <dbReference type="EMBL" id="ARF68325.1"/>
    </source>
</evidence>
<dbReference type="GO" id="GO:0016757">
    <property type="term" value="F:glycosyltransferase activity"/>
    <property type="evidence" value="ECO:0007669"/>
    <property type="project" value="InterPro"/>
</dbReference>
<dbReference type="Pfam" id="PF00534">
    <property type="entry name" value="Glycos_transf_1"/>
    <property type="match status" value="1"/>
</dbReference>
<dbReference type="SUPFAM" id="SSF53756">
    <property type="entry name" value="UDP-Glycosyltransferase/glycogen phosphorylase"/>
    <property type="match status" value="1"/>
</dbReference>
<proteinExistence type="predicted"/>
<gene>
    <name evidence="2" type="ORF">B7C51_11665</name>
</gene>
<dbReference type="Gene3D" id="3.40.50.2000">
    <property type="entry name" value="Glycogen Phosphorylase B"/>
    <property type="match status" value="1"/>
</dbReference>
<dbReference type="EMBL" id="CP020557">
    <property type="protein sequence ID" value="ARF68325.1"/>
    <property type="molecule type" value="Genomic_DNA"/>
</dbReference>